<evidence type="ECO:0000256" key="6">
    <source>
        <dbReference type="SAM" id="Coils"/>
    </source>
</evidence>
<dbReference type="InterPro" id="IPR003594">
    <property type="entry name" value="HATPase_dom"/>
</dbReference>
<dbReference type="PANTHER" id="PTHR34220">
    <property type="entry name" value="SENSOR HISTIDINE KINASE YPDA"/>
    <property type="match status" value="1"/>
</dbReference>
<feature type="domain" description="Histidine kinase/HSP90-like ATPase" evidence="8">
    <location>
        <begin position="473"/>
        <end position="582"/>
    </location>
</feature>
<dbReference type="PANTHER" id="PTHR34220:SF7">
    <property type="entry name" value="SENSOR HISTIDINE KINASE YPDA"/>
    <property type="match status" value="1"/>
</dbReference>
<comment type="caution">
    <text evidence="9">The sequence shown here is derived from an EMBL/GenBank/DDBJ whole genome shotgun (WGS) entry which is preliminary data.</text>
</comment>
<dbReference type="Pfam" id="PF02743">
    <property type="entry name" value="dCache_1"/>
    <property type="match status" value="1"/>
</dbReference>
<dbReference type="EMBL" id="JAKNGE010000053">
    <property type="protein sequence ID" value="MCG4749154.1"/>
    <property type="molecule type" value="Genomic_DNA"/>
</dbReference>
<accession>A0AAW5C7Y1</accession>
<evidence type="ECO:0000256" key="3">
    <source>
        <dbReference type="ARBA" id="ARBA00022692"/>
    </source>
</evidence>
<evidence type="ECO:0000313" key="10">
    <source>
        <dbReference type="Proteomes" id="UP001299608"/>
    </source>
</evidence>
<sequence length="582" mass="66442">MKKIKLTSVLNISYILIITAAISIIVSVVFSVVKLEMIQQIGESRIDVLKQVAERTNTIHNSMVMLSDLYYQDPLFDSICRDDTRDDDILRSQFKSLENTASTITQVSGLKFDSYIALKDGRSFINGVLHKDRNLYNEFQQKLWLKNVLDNNREITWISTKYSDIFNQQPMIGAARCITPDNHTDVKGIFIIILPEQSLRNTYIDLAGNTSVYIIDQNGKIVSDSDDQRIGFQFYNMKKFHSMFQDRNYEIIEKSGEDYLFSRNQISQFGWTVVEEIKLSTILAPLNVVHSYLFLSAASALTLGIFLIYIITRQITKPIQILCGELDQIGYDLMNDCEVLTCQGWTEVNQISDKCNLMLRRIHDLMAGIQTMENKKIKAEQKFLRAQIQPHFMYNTLFSIKCMIEIGKNPEADKMLNSFMVLLRHSMGSEDELIPLDWELKVLGEYIYIQQVRFNNTFDCQINCSEALKQCRIPILILQPIIENSIQHGINTCSRGGHIMITIANCGDNLVADIFDNGSGMTQEEILEVTDVSNACQSNRGHIGISNVIQRIHLLFGEKYGLSIQSEPGTGTHVYITLPFFT</sequence>
<name>A0AAW5C7Y1_9FIRM</name>
<dbReference type="SUPFAM" id="SSF55874">
    <property type="entry name" value="ATPase domain of HSP90 chaperone/DNA topoisomerase II/histidine kinase"/>
    <property type="match status" value="1"/>
</dbReference>
<dbReference type="GO" id="GO:0000155">
    <property type="term" value="F:phosphorelay sensor kinase activity"/>
    <property type="evidence" value="ECO:0007669"/>
    <property type="project" value="InterPro"/>
</dbReference>
<dbReference type="CDD" id="cd18774">
    <property type="entry name" value="PDC2_HK_sensor"/>
    <property type="match status" value="1"/>
</dbReference>
<keyword evidence="9" id="KW-0418">Kinase</keyword>
<evidence type="ECO:0000259" key="8">
    <source>
        <dbReference type="SMART" id="SM00387"/>
    </source>
</evidence>
<proteinExistence type="predicted"/>
<keyword evidence="5 7" id="KW-0472">Membrane</keyword>
<keyword evidence="6" id="KW-0175">Coiled coil</keyword>
<keyword evidence="9" id="KW-0808">Transferase</keyword>
<dbReference type="InterPro" id="IPR033479">
    <property type="entry name" value="dCache_1"/>
</dbReference>
<comment type="subcellular location">
    <subcellularLocation>
        <location evidence="1">Cell membrane</location>
        <topology evidence="1">Multi-pass membrane protein</topology>
    </subcellularLocation>
</comment>
<dbReference type="RefSeq" id="WP_118713366.1">
    <property type="nucleotide sequence ID" value="NZ_JAJCID010000065.1"/>
</dbReference>
<dbReference type="Pfam" id="PF06580">
    <property type="entry name" value="His_kinase"/>
    <property type="match status" value="1"/>
</dbReference>
<evidence type="ECO:0000313" key="9">
    <source>
        <dbReference type="EMBL" id="MCG4749154.1"/>
    </source>
</evidence>
<evidence type="ECO:0000256" key="1">
    <source>
        <dbReference type="ARBA" id="ARBA00004651"/>
    </source>
</evidence>
<feature type="coiled-coil region" evidence="6">
    <location>
        <begin position="362"/>
        <end position="389"/>
    </location>
</feature>
<dbReference type="InterPro" id="IPR036890">
    <property type="entry name" value="HATPase_C_sf"/>
</dbReference>
<evidence type="ECO:0000256" key="4">
    <source>
        <dbReference type="ARBA" id="ARBA00022989"/>
    </source>
</evidence>
<dbReference type="Proteomes" id="UP001299608">
    <property type="component" value="Unassembled WGS sequence"/>
</dbReference>
<gene>
    <name evidence="9" type="ORF">L0N08_27445</name>
</gene>
<evidence type="ECO:0000256" key="2">
    <source>
        <dbReference type="ARBA" id="ARBA00022475"/>
    </source>
</evidence>
<dbReference type="Gene3D" id="3.30.450.20">
    <property type="entry name" value="PAS domain"/>
    <property type="match status" value="1"/>
</dbReference>
<dbReference type="AlphaFoldDB" id="A0AAW5C7Y1"/>
<feature type="transmembrane region" description="Helical" evidence="7">
    <location>
        <begin position="12"/>
        <end position="33"/>
    </location>
</feature>
<evidence type="ECO:0000256" key="7">
    <source>
        <dbReference type="SAM" id="Phobius"/>
    </source>
</evidence>
<evidence type="ECO:0000256" key="5">
    <source>
        <dbReference type="ARBA" id="ARBA00023136"/>
    </source>
</evidence>
<reference evidence="9" key="1">
    <citation type="submission" date="2022-01" db="EMBL/GenBank/DDBJ databases">
        <title>Collection of gut derived symbiotic bacterial strains cultured from healthy donors.</title>
        <authorList>
            <person name="Lin H."/>
            <person name="Kohout C."/>
            <person name="Waligurski E."/>
            <person name="Pamer E.G."/>
        </authorList>
    </citation>
    <scope>NUCLEOTIDE SEQUENCE</scope>
    <source>
        <strain evidence="9">DFI.6.55</strain>
    </source>
</reference>
<dbReference type="Gene3D" id="3.30.565.10">
    <property type="entry name" value="Histidine kinase-like ATPase, C-terminal domain"/>
    <property type="match status" value="1"/>
</dbReference>
<keyword evidence="4 7" id="KW-1133">Transmembrane helix</keyword>
<keyword evidence="3 7" id="KW-0812">Transmembrane</keyword>
<protein>
    <submittedName>
        <fullName evidence="9">Histidine kinase</fullName>
    </submittedName>
</protein>
<keyword evidence="2" id="KW-1003">Cell membrane</keyword>
<dbReference type="InterPro" id="IPR010559">
    <property type="entry name" value="Sig_transdc_His_kin_internal"/>
</dbReference>
<dbReference type="Pfam" id="PF02518">
    <property type="entry name" value="HATPase_c"/>
    <property type="match status" value="1"/>
</dbReference>
<dbReference type="GO" id="GO:0005886">
    <property type="term" value="C:plasma membrane"/>
    <property type="evidence" value="ECO:0007669"/>
    <property type="project" value="UniProtKB-SubCell"/>
</dbReference>
<organism evidence="9 10">
    <name type="scientific">Enterocloster aldenensis</name>
    <dbReference type="NCBI Taxonomy" id="358742"/>
    <lineage>
        <taxon>Bacteria</taxon>
        <taxon>Bacillati</taxon>
        <taxon>Bacillota</taxon>
        <taxon>Clostridia</taxon>
        <taxon>Lachnospirales</taxon>
        <taxon>Lachnospiraceae</taxon>
        <taxon>Enterocloster</taxon>
    </lineage>
</organism>
<feature type="transmembrane region" description="Helical" evidence="7">
    <location>
        <begin position="292"/>
        <end position="311"/>
    </location>
</feature>
<dbReference type="InterPro" id="IPR050640">
    <property type="entry name" value="Bact_2-comp_sensor_kinase"/>
</dbReference>
<dbReference type="SMART" id="SM00387">
    <property type="entry name" value="HATPase_c"/>
    <property type="match status" value="1"/>
</dbReference>